<evidence type="ECO:0000256" key="8">
    <source>
        <dbReference type="ARBA" id="ARBA00022723"/>
    </source>
</evidence>
<dbReference type="SUPFAM" id="SSF53187">
    <property type="entry name" value="Zn-dependent exopeptidases"/>
    <property type="match status" value="1"/>
</dbReference>
<keyword evidence="10 15" id="KW-0862">Zinc</keyword>
<comment type="cofactor">
    <cofactor evidence="1">
        <name>Zn(2+)</name>
        <dbReference type="ChEBI" id="CHEBI:29105"/>
    </cofactor>
</comment>
<dbReference type="GeneID" id="64669343"/>
<evidence type="ECO:0000256" key="10">
    <source>
        <dbReference type="ARBA" id="ARBA00022833"/>
    </source>
</evidence>
<feature type="domain" description="Peptidase M28" evidence="16">
    <location>
        <begin position="60"/>
        <end position="138"/>
    </location>
</feature>
<dbReference type="Gene3D" id="3.40.630.10">
    <property type="entry name" value="Zn peptidases"/>
    <property type="match status" value="1"/>
</dbReference>
<dbReference type="AlphaFoldDB" id="A0AAD4E9W1"/>
<keyword evidence="8 15" id="KW-0479">Metal-binding</keyword>
<evidence type="ECO:0000256" key="14">
    <source>
        <dbReference type="ARBA" id="ARBA00023180"/>
    </source>
</evidence>
<dbReference type="GO" id="GO:0046872">
    <property type="term" value="F:metal ion binding"/>
    <property type="evidence" value="ECO:0007669"/>
    <property type="project" value="UniProtKB-KW"/>
</dbReference>
<dbReference type="InterPro" id="IPR007484">
    <property type="entry name" value="Peptidase_M28"/>
</dbReference>
<evidence type="ECO:0000256" key="5">
    <source>
        <dbReference type="ARBA" id="ARBA00022554"/>
    </source>
</evidence>
<gene>
    <name evidence="17" type="ORF">F5891DRAFT_951427</name>
</gene>
<evidence type="ECO:0000313" key="17">
    <source>
        <dbReference type="EMBL" id="KAG1901038.1"/>
    </source>
</evidence>
<keyword evidence="18" id="KW-1185">Reference proteome</keyword>
<dbReference type="Proteomes" id="UP001195769">
    <property type="component" value="Unassembled WGS sequence"/>
</dbReference>
<keyword evidence="11" id="KW-1133">Transmembrane helix</keyword>
<evidence type="ECO:0000256" key="6">
    <source>
        <dbReference type="ARBA" id="ARBA00022670"/>
    </source>
</evidence>
<keyword evidence="14" id="KW-0325">Glycoprotein</keyword>
<proteinExistence type="inferred from homology"/>
<keyword evidence="9 15" id="KW-0378">Hydrolase</keyword>
<evidence type="ECO:0000256" key="15">
    <source>
        <dbReference type="RuleBase" id="RU361240"/>
    </source>
</evidence>
<accession>A0AAD4E9W1</accession>
<reference evidence="17" key="1">
    <citation type="journal article" date="2020" name="New Phytol.">
        <title>Comparative genomics reveals dynamic genome evolution in host specialist ectomycorrhizal fungi.</title>
        <authorList>
            <person name="Lofgren L.A."/>
            <person name="Nguyen N.H."/>
            <person name="Vilgalys R."/>
            <person name="Ruytinx J."/>
            <person name="Liao H.L."/>
            <person name="Branco S."/>
            <person name="Kuo A."/>
            <person name="LaButti K."/>
            <person name="Lipzen A."/>
            <person name="Andreopoulos W."/>
            <person name="Pangilinan J."/>
            <person name="Riley R."/>
            <person name="Hundley H."/>
            <person name="Na H."/>
            <person name="Barry K."/>
            <person name="Grigoriev I.V."/>
            <person name="Stajich J.E."/>
            <person name="Kennedy P.G."/>
        </authorList>
    </citation>
    <scope>NUCLEOTIDE SEQUENCE</scope>
    <source>
        <strain evidence="17">FC203</strain>
    </source>
</reference>
<dbReference type="PANTHER" id="PTHR12147">
    <property type="entry name" value="METALLOPEPTIDASE M28 FAMILY MEMBER"/>
    <property type="match status" value="1"/>
</dbReference>
<evidence type="ECO:0000256" key="3">
    <source>
        <dbReference type="ARBA" id="ARBA00004128"/>
    </source>
</evidence>
<evidence type="ECO:0000256" key="9">
    <source>
        <dbReference type="ARBA" id="ARBA00022801"/>
    </source>
</evidence>
<evidence type="ECO:0000259" key="16">
    <source>
        <dbReference type="Pfam" id="PF04389"/>
    </source>
</evidence>
<evidence type="ECO:0000256" key="4">
    <source>
        <dbReference type="ARBA" id="ARBA00010918"/>
    </source>
</evidence>
<evidence type="ECO:0000256" key="7">
    <source>
        <dbReference type="ARBA" id="ARBA00022692"/>
    </source>
</evidence>
<comment type="similarity">
    <text evidence="4 15">Belongs to the peptidase M28 family.</text>
</comment>
<keyword evidence="13" id="KW-0472">Membrane</keyword>
<keyword evidence="7" id="KW-0812">Transmembrane</keyword>
<dbReference type="RefSeq" id="XP_041226614.1">
    <property type="nucleotide sequence ID" value="XM_041375045.1"/>
</dbReference>
<dbReference type="PANTHER" id="PTHR12147:SF58">
    <property type="entry name" value="VACUOLAR MEMBRANE PROTEASE"/>
    <property type="match status" value="1"/>
</dbReference>
<dbReference type="GO" id="GO:0006508">
    <property type="term" value="P:proteolysis"/>
    <property type="evidence" value="ECO:0007669"/>
    <property type="project" value="UniProtKB-KW"/>
</dbReference>
<comment type="caution">
    <text evidence="17">The sequence shown here is derived from an EMBL/GenBank/DDBJ whole genome shotgun (WGS) entry which is preliminary data.</text>
</comment>
<dbReference type="GO" id="GO:0005774">
    <property type="term" value="C:vacuolar membrane"/>
    <property type="evidence" value="ECO:0007669"/>
    <property type="project" value="UniProtKB-SubCell"/>
</dbReference>
<dbReference type="EMBL" id="JABBWK010000024">
    <property type="protein sequence ID" value="KAG1901038.1"/>
    <property type="molecule type" value="Genomic_DNA"/>
</dbReference>
<organism evidence="17 18">
    <name type="scientific">Suillus fuscotomentosus</name>
    <dbReference type="NCBI Taxonomy" id="1912939"/>
    <lineage>
        <taxon>Eukaryota</taxon>
        <taxon>Fungi</taxon>
        <taxon>Dikarya</taxon>
        <taxon>Basidiomycota</taxon>
        <taxon>Agaricomycotina</taxon>
        <taxon>Agaricomycetes</taxon>
        <taxon>Agaricomycetidae</taxon>
        <taxon>Boletales</taxon>
        <taxon>Suillineae</taxon>
        <taxon>Suillaceae</taxon>
        <taxon>Suillus</taxon>
    </lineage>
</organism>
<evidence type="ECO:0000256" key="1">
    <source>
        <dbReference type="ARBA" id="ARBA00001947"/>
    </source>
</evidence>
<dbReference type="EC" id="3.4.-.-" evidence="15"/>
<evidence type="ECO:0000256" key="12">
    <source>
        <dbReference type="ARBA" id="ARBA00023049"/>
    </source>
</evidence>
<evidence type="ECO:0000256" key="11">
    <source>
        <dbReference type="ARBA" id="ARBA00022989"/>
    </source>
</evidence>
<dbReference type="Pfam" id="PF04389">
    <property type="entry name" value="Peptidase_M28"/>
    <property type="match status" value="1"/>
</dbReference>
<evidence type="ECO:0000256" key="13">
    <source>
        <dbReference type="ARBA" id="ARBA00023136"/>
    </source>
</evidence>
<evidence type="ECO:0000256" key="2">
    <source>
        <dbReference type="ARBA" id="ARBA00003273"/>
    </source>
</evidence>
<keyword evidence="5" id="KW-0926">Vacuole</keyword>
<keyword evidence="6 15" id="KW-0645">Protease</keyword>
<protein>
    <recommendedName>
        <fullName evidence="15">Peptide hydrolase</fullName>
        <ecNumber evidence="15">3.4.-.-</ecNumber>
    </recommendedName>
</protein>
<evidence type="ECO:0000313" key="18">
    <source>
        <dbReference type="Proteomes" id="UP001195769"/>
    </source>
</evidence>
<comment type="function">
    <text evidence="2">May be involved in vacuolar sorting and osmoregulation.</text>
</comment>
<comment type="subcellular location">
    <subcellularLocation>
        <location evidence="3">Vacuole membrane</location>
        <topology evidence="3">Multi-pass membrane protein</topology>
    </subcellularLocation>
</comment>
<dbReference type="GO" id="GO:0008235">
    <property type="term" value="F:metalloexopeptidase activity"/>
    <property type="evidence" value="ECO:0007669"/>
    <property type="project" value="InterPro"/>
</dbReference>
<name>A0AAD4E9W1_9AGAM</name>
<sequence>PHPFNSHANVLVRSYILNRMKDIVSSYNHVSLNFDLSSNASWASGLLSMNSYAVYYDSGNVLLQVEESDEEYQESGGLLLSAHWDSVSTAPGATDNGMGVVTLLSMVKYFAENRPSQTVVFNINNGEEDGLNGTHVYAVILPFAFALHSLISLPVS</sequence>
<dbReference type="InterPro" id="IPR045175">
    <property type="entry name" value="M28_fam"/>
</dbReference>
<feature type="non-terminal residue" evidence="17">
    <location>
        <position position="1"/>
    </location>
</feature>
<keyword evidence="12" id="KW-0482">Metalloprotease</keyword>